<feature type="chain" id="PRO_5042089714" evidence="2">
    <location>
        <begin position="22"/>
        <end position="87"/>
    </location>
</feature>
<keyword evidence="1" id="KW-0472">Membrane</keyword>
<keyword evidence="4" id="KW-1185">Reference proteome</keyword>
<organism evidence="3 4">
    <name type="scientific">Euplotes crassus</name>
    <dbReference type="NCBI Taxonomy" id="5936"/>
    <lineage>
        <taxon>Eukaryota</taxon>
        <taxon>Sar</taxon>
        <taxon>Alveolata</taxon>
        <taxon>Ciliophora</taxon>
        <taxon>Intramacronucleata</taxon>
        <taxon>Spirotrichea</taxon>
        <taxon>Hypotrichia</taxon>
        <taxon>Euplotida</taxon>
        <taxon>Euplotidae</taxon>
        <taxon>Moneuplotes</taxon>
    </lineage>
</organism>
<keyword evidence="1" id="KW-1133">Transmembrane helix</keyword>
<dbReference type="Proteomes" id="UP001295684">
    <property type="component" value="Unassembled WGS sequence"/>
</dbReference>
<evidence type="ECO:0000313" key="3">
    <source>
        <dbReference type="EMBL" id="CAI2385125.1"/>
    </source>
</evidence>
<feature type="signal peptide" evidence="2">
    <location>
        <begin position="1"/>
        <end position="21"/>
    </location>
</feature>
<protein>
    <submittedName>
        <fullName evidence="3">Uncharacterized protein</fullName>
    </submittedName>
</protein>
<accession>A0AAD1Y5D8</accession>
<dbReference type="EMBL" id="CAMPGE010027503">
    <property type="protein sequence ID" value="CAI2385125.1"/>
    <property type="molecule type" value="Genomic_DNA"/>
</dbReference>
<keyword evidence="1" id="KW-0812">Transmembrane</keyword>
<evidence type="ECO:0000256" key="1">
    <source>
        <dbReference type="SAM" id="Phobius"/>
    </source>
</evidence>
<feature type="transmembrane region" description="Helical" evidence="1">
    <location>
        <begin position="37"/>
        <end position="60"/>
    </location>
</feature>
<evidence type="ECO:0000313" key="4">
    <source>
        <dbReference type="Proteomes" id="UP001295684"/>
    </source>
</evidence>
<gene>
    <name evidence="3" type="ORF">ECRASSUSDP1_LOCUS26671</name>
</gene>
<sequence length="87" mass="9653">MKITALTLIMLLLTFVGTSMAQASSTSELQEIDEVGSITGCIGFAWSVSFFLIKFIPVIIAGDSQKMFEMAFEIPRLVQILFQRCLN</sequence>
<reference evidence="3" key="1">
    <citation type="submission" date="2023-07" db="EMBL/GenBank/DDBJ databases">
        <authorList>
            <consortium name="AG Swart"/>
            <person name="Singh M."/>
            <person name="Singh A."/>
            <person name="Seah K."/>
            <person name="Emmerich C."/>
        </authorList>
    </citation>
    <scope>NUCLEOTIDE SEQUENCE</scope>
    <source>
        <strain evidence="3">DP1</strain>
    </source>
</reference>
<name>A0AAD1Y5D8_EUPCR</name>
<comment type="caution">
    <text evidence="3">The sequence shown here is derived from an EMBL/GenBank/DDBJ whole genome shotgun (WGS) entry which is preliminary data.</text>
</comment>
<evidence type="ECO:0000256" key="2">
    <source>
        <dbReference type="SAM" id="SignalP"/>
    </source>
</evidence>
<proteinExistence type="predicted"/>
<keyword evidence="2" id="KW-0732">Signal</keyword>
<dbReference type="AlphaFoldDB" id="A0AAD1Y5D8"/>